<dbReference type="InterPro" id="IPR011029">
    <property type="entry name" value="DEATH-like_dom_sf"/>
</dbReference>
<dbReference type="CDD" id="cd01670">
    <property type="entry name" value="Death"/>
    <property type="match status" value="1"/>
</dbReference>
<keyword evidence="1" id="KW-0175">Coiled coil</keyword>
<gene>
    <name evidence="2" type="ORF">ACJMK2_023407</name>
</gene>
<comment type="caution">
    <text evidence="2">The sequence shown here is derived from an EMBL/GenBank/DDBJ whole genome shotgun (WGS) entry which is preliminary data.</text>
</comment>
<evidence type="ECO:0000313" key="3">
    <source>
        <dbReference type="Proteomes" id="UP001634394"/>
    </source>
</evidence>
<dbReference type="Gene3D" id="1.10.533.10">
    <property type="entry name" value="Death Domain, Fas"/>
    <property type="match status" value="1"/>
</dbReference>
<evidence type="ECO:0008006" key="4">
    <source>
        <dbReference type="Google" id="ProtNLM"/>
    </source>
</evidence>
<dbReference type="Proteomes" id="UP001634394">
    <property type="component" value="Unassembled WGS sequence"/>
</dbReference>
<accession>A0ABD3T449</accession>
<dbReference type="EMBL" id="JBJQND010000019">
    <property type="protein sequence ID" value="KAL3831684.1"/>
    <property type="molecule type" value="Genomic_DNA"/>
</dbReference>
<proteinExistence type="predicted"/>
<keyword evidence="3" id="KW-1185">Reference proteome</keyword>
<evidence type="ECO:0000313" key="2">
    <source>
        <dbReference type="EMBL" id="KAL3831684.1"/>
    </source>
</evidence>
<reference evidence="2 3" key="1">
    <citation type="submission" date="2024-11" db="EMBL/GenBank/DDBJ databases">
        <title>Chromosome-level genome assembly of the freshwater bivalve Anodonta woodiana.</title>
        <authorList>
            <person name="Chen X."/>
        </authorList>
    </citation>
    <scope>NUCLEOTIDE SEQUENCE [LARGE SCALE GENOMIC DNA]</scope>
    <source>
        <strain evidence="2">MN2024</strain>
        <tissue evidence="2">Gills</tissue>
    </source>
</reference>
<sequence length="583" mass="68679">MPPATALQFYRKSQTIDHLALERPQSLQSFRESVRGGLDVIETRLDLLRQSYFGNEGDVEKEIRQWIPVFTTVMKEAKISIISSKRQLQHMFDILDKLKGDPTFVTDIDRQSLLTVVQYLERCNKYIRFEFADVVNEVKRLLDYVHRYCLSFSGIEGDKYLETAVSYERQRKDLERAITFSLNSVVDLADSFDKNSLSSQHFGLTIKKLAEKADCMHIPVLFMVPQAFENVKNACEGIRQWLIADEDYDDYIQFDIIDLEEKKDHLLKHCRESQVKCSNHDHRIKLMKRDFAKCAEDLKKLSKRSMALAAEKEQLLEQHRNILVDLDIKVIRREEMTQSLEKMNAYERDHYDRLLLEIGKLKEEKPVLDKKLEDINKKIERIEKLQEDTNKKETQLNMAVKEARVAKKEHRLMEVELERIDANLLKLKEIHRYKTSAEVLKKIFYNMPVTTKHMVISNGRKPIDKLERAIRITATKIDGDWPRLYWSLPFHPPRGEETIRADIDEIGKTYMRRPSEELCKQCLWRWRRVHTRTSLNDLKKALLVCKRKDIADLIDQKMSQKRTPAVASRAFRTVRFPKLPGKV</sequence>
<feature type="coiled-coil region" evidence="1">
    <location>
        <begin position="358"/>
        <end position="418"/>
    </location>
</feature>
<protein>
    <recommendedName>
        <fullName evidence="4">Death domain-containing protein</fullName>
    </recommendedName>
</protein>
<organism evidence="2 3">
    <name type="scientific">Sinanodonta woodiana</name>
    <name type="common">Chinese pond mussel</name>
    <name type="synonym">Anodonta woodiana</name>
    <dbReference type="NCBI Taxonomy" id="1069815"/>
    <lineage>
        <taxon>Eukaryota</taxon>
        <taxon>Metazoa</taxon>
        <taxon>Spiralia</taxon>
        <taxon>Lophotrochozoa</taxon>
        <taxon>Mollusca</taxon>
        <taxon>Bivalvia</taxon>
        <taxon>Autobranchia</taxon>
        <taxon>Heteroconchia</taxon>
        <taxon>Palaeoheterodonta</taxon>
        <taxon>Unionida</taxon>
        <taxon>Unionoidea</taxon>
        <taxon>Unionidae</taxon>
        <taxon>Unioninae</taxon>
        <taxon>Sinanodonta</taxon>
    </lineage>
</organism>
<dbReference type="AlphaFoldDB" id="A0ABD3T449"/>
<name>A0ABD3T449_SINWO</name>
<evidence type="ECO:0000256" key="1">
    <source>
        <dbReference type="SAM" id="Coils"/>
    </source>
</evidence>